<protein>
    <submittedName>
        <fullName evidence="2">Uncharacterized protein</fullName>
    </submittedName>
</protein>
<evidence type="ECO:0000313" key="3">
    <source>
        <dbReference type="Proteomes" id="UP000567179"/>
    </source>
</evidence>
<gene>
    <name evidence="2" type="ORF">D9619_013424</name>
</gene>
<feature type="region of interest" description="Disordered" evidence="1">
    <location>
        <begin position="42"/>
        <end position="90"/>
    </location>
</feature>
<reference evidence="2 3" key="1">
    <citation type="journal article" date="2020" name="ISME J.">
        <title>Uncovering the hidden diversity of litter-decomposition mechanisms in mushroom-forming fungi.</title>
        <authorList>
            <person name="Floudas D."/>
            <person name="Bentzer J."/>
            <person name="Ahren D."/>
            <person name="Johansson T."/>
            <person name="Persson P."/>
            <person name="Tunlid A."/>
        </authorList>
    </citation>
    <scope>NUCLEOTIDE SEQUENCE [LARGE SCALE GENOMIC DNA]</scope>
    <source>
        <strain evidence="2 3">CBS 101986</strain>
    </source>
</reference>
<evidence type="ECO:0000256" key="1">
    <source>
        <dbReference type="SAM" id="MobiDB-lite"/>
    </source>
</evidence>
<dbReference type="AlphaFoldDB" id="A0A8H5BRX9"/>
<proteinExistence type="predicted"/>
<dbReference type="EMBL" id="JAACJJ010000005">
    <property type="protein sequence ID" value="KAF5328233.1"/>
    <property type="molecule type" value="Genomic_DNA"/>
</dbReference>
<comment type="caution">
    <text evidence="2">The sequence shown here is derived from an EMBL/GenBank/DDBJ whole genome shotgun (WGS) entry which is preliminary data.</text>
</comment>
<organism evidence="2 3">
    <name type="scientific">Psilocybe cf. subviscida</name>
    <dbReference type="NCBI Taxonomy" id="2480587"/>
    <lineage>
        <taxon>Eukaryota</taxon>
        <taxon>Fungi</taxon>
        <taxon>Dikarya</taxon>
        <taxon>Basidiomycota</taxon>
        <taxon>Agaricomycotina</taxon>
        <taxon>Agaricomycetes</taxon>
        <taxon>Agaricomycetidae</taxon>
        <taxon>Agaricales</taxon>
        <taxon>Agaricineae</taxon>
        <taxon>Strophariaceae</taxon>
        <taxon>Psilocybe</taxon>
    </lineage>
</organism>
<name>A0A8H5BRX9_9AGAR</name>
<accession>A0A8H5BRX9</accession>
<dbReference type="Proteomes" id="UP000567179">
    <property type="component" value="Unassembled WGS sequence"/>
</dbReference>
<sequence>MHPERIRCKTAGLKHRKEISRPYIHPWSFGCFFLRTPLEGKKAQEKVKNATTRRGLKPSPPQKNGQETDSGGPWVPPPPPQSRKTTAKIKPKHQLKALKRDRKGHLPHALQILFPTSSLLHSGVVLVPQFAQHSAPTAGRALPFPPLPPVAAAFGATALALASLSTAALGDPGASATTAALGEADSSPAAKAAATAALDSAAAFSSSMRAVASTLLYVGQPEHALVPPVPSQRPSPGHVPLACAVFVVADDAVVVEAAGAVAAAVVDAAAPDEGGLTIEFESGDDDAGFAFALLVSELGANGDGPTVLIPLVAVVDDGFDVELLADEGGGVRPREDGRGMCLDF</sequence>
<evidence type="ECO:0000313" key="2">
    <source>
        <dbReference type="EMBL" id="KAF5328233.1"/>
    </source>
</evidence>
<keyword evidence="3" id="KW-1185">Reference proteome</keyword>